<feature type="disulfide bond" evidence="7">
    <location>
        <begin position="39"/>
        <end position="123"/>
    </location>
</feature>
<feature type="disulfide bond" evidence="7">
    <location>
        <begin position="44"/>
        <end position="50"/>
    </location>
</feature>
<keyword evidence="6" id="KW-0326">Glycosidase</keyword>
<evidence type="ECO:0000256" key="1">
    <source>
        <dbReference type="ARBA" id="ARBA00000632"/>
    </source>
</evidence>
<evidence type="ECO:0000256" key="2">
    <source>
        <dbReference type="ARBA" id="ARBA00012732"/>
    </source>
</evidence>
<dbReference type="PROSITE" id="PS51909">
    <property type="entry name" value="LYSOZYME_I"/>
    <property type="match status" value="1"/>
</dbReference>
<dbReference type="GO" id="GO:0003796">
    <property type="term" value="F:lysozyme activity"/>
    <property type="evidence" value="ECO:0007669"/>
    <property type="project" value="UniProtKB-EC"/>
</dbReference>
<dbReference type="PANTHER" id="PTHR11195">
    <property type="entry name" value="DESTABILASE-RELATED"/>
    <property type="match status" value="1"/>
</dbReference>
<feature type="disulfide bond" evidence="7">
    <location>
        <begin position="56"/>
        <end position="61"/>
    </location>
</feature>
<dbReference type="GO" id="GO:0031640">
    <property type="term" value="P:killing of cells of another organism"/>
    <property type="evidence" value="ECO:0007669"/>
    <property type="project" value="UniProtKB-KW"/>
</dbReference>
<keyword evidence="5" id="KW-0378">Hydrolase</keyword>
<feature type="chain" id="PRO_5015745073" description="lysozyme" evidence="8">
    <location>
        <begin position="24"/>
        <end position="158"/>
    </location>
</feature>
<dbReference type="EC" id="3.2.1.17" evidence="2"/>
<dbReference type="PANTHER" id="PTHR11195:SF22">
    <property type="entry name" value="LYSOZYME"/>
    <property type="match status" value="1"/>
</dbReference>
<sequence length="158" mass="17136">MASHIIFASTVLCLIALSISVTASPQTIGIHRMPVTDACLRCICEGVGECRPDTKCEGDVCGMYGITWAYWADSGKPVVSGSKPTDSDAYPKCAENEYCAKTTIINYMNKFAEDCNEDGVVDCYDYAATHKLGGYGCKGSLSEDFKRRFLSCHDPSLS</sequence>
<evidence type="ECO:0000256" key="6">
    <source>
        <dbReference type="ARBA" id="ARBA00023295"/>
    </source>
</evidence>
<evidence type="ECO:0000313" key="9">
    <source>
        <dbReference type="EMBL" id="MBY20029.1"/>
    </source>
</evidence>
<evidence type="ECO:0000256" key="5">
    <source>
        <dbReference type="ARBA" id="ARBA00022801"/>
    </source>
</evidence>
<dbReference type="InterPro" id="IPR008597">
    <property type="entry name" value="Invert_lysozyme"/>
</dbReference>
<gene>
    <name evidence="9" type="primary">lysoz2</name>
    <name evidence="9" type="ORF">g.62994</name>
</gene>
<protein>
    <recommendedName>
        <fullName evidence="2">lysozyme</fullName>
        <ecNumber evidence="2">3.2.1.17</ecNumber>
    </recommendedName>
</protein>
<organism evidence="9">
    <name type="scientific">Schizaphis graminum</name>
    <name type="common">Green bug aphid</name>
    <dbReference type="NCBI Taxonomy" id="13262"/>
    <lineage>
        <taxon>Eukaryota</taxon>
        <taxon>Metazoa</taxon>
        <taxon>Ecdysozoa</taxon>
        <taxon>Arthropoda</taxon>
        <taxon>Hexapoda</taxon>
        <taxon>Insecta</taxon>
        <taxon>Pterygota</taxon>
        <taxon>Neoptera</taxon>
        <taxon>Paraneoptera</taxon>
        <taxon>Hemiptera</taxon>
        <taxon>Sternorrhyncha</taxon>
        <taxon>Aphidomorpha</taxon>
        <taxon>Aphidoidea</taxon>
        <taxon>Aphididae</taxon>
        <taxon>Aphidini</taxon>
        <taxon>Schizaphis</taxon>
    </lineage>
</organism>
<dbReference type="EMBL" id="GGMR01007410">
    <property type="protein sequence ID" value="MBY20029.1"/>
    <property type="molecule type" value="Transcribed_RNA"/>
</dbReference>
<name>A0A2S2NS84_SCHGA</name>
<evidence type="ECO:0000256" key="7">
    <source>
        <dbReference type="PIRSR" id="PIRSR608597-3"/>
    </source>
</evidence>
<keyword evidence="8" id="KW-0732">Signal</keyword>
<dbReference type="CDD" id="cd16890">
    <property type="entry name" value="lyz_i"/>
    <property type="match status" value="1"/>
</dbReference>
<feature type="signal peptide" evidence="8">
    <location>
        <begin position="1"/>
        <end position="23"/>
    </location>
</feature>
<evidence type="ECO:0000256" key="4">
    <source>
        <dbReference type="ARBA" id="ARBA00022638"/>
    </source>
</evidence>
<accession>A0A2S2NS84</accession>
<proteinExistence type="predicted"/>
<dbReference type="Pfam" id="PF05497">
    <property type="entry name" value="Destabilase"/>
    <property type="match status" value="1"/>
</dbReference>
<evidence type="ECO:0000256" key="8">
    <source>
        <dbReference type="SAM" id="SignalP"/>
    </source>
</evidence>
<dbReference type="GO" id="GO:0042742">
    <property type="term" value="P:defense response to bacterium"/>
    <property type="evidence" value="ECO:0007669"/>
    <property type="project" value="UniProtKB-KW"/>
</dbReference>
<evidence type="ECO:0000256" key="3">
    <source>
        <dbReference type="ARBA" id="ARBA00022529"/>
    </source>
</evidence>
<dbReference type="AlphaFoldDB" id="A0A2S2NS84"/>
<keyword evidence="4" id="KW-0081">Bacteriolytic enzyme</keyword>
<feature type="disulfide bond" evidence="7">
    <location>
        <begin position="93"/>
        <end position="99"/>
    </location>
</feature>
<keyword evidence="3" id="KW-0929">Antimicrobial</keyword>
<dbReference type="Gene3D" id="1.10.530.10">
    <property type="match status" value="1"/>
</dbReference>
<dbReference type="FunFam" id="1.10.530.10:FF:000019">
    <property type="entry name" value="lysozyme"/>
    <property type="match status" value="1"/>
</dbReference>
<reference evidence="9" key="1">
    <citation type="submission" date="2018-04" db="EMBL/GenBank/DDBJ databases">
        <title>Transcriptome of Schizaphis graminum biotype I.</title>
        <authorList>
            <person name="Scully E.D."/>
            <person name="Geib S.M."/>
            <person name="Palmer N.A."/>
            <person name="Koch K."/>
            <person name="Bradshaw J."/>
            <person name="Heng-Moss T."/>
            <person name="Sarath G."/>
        </authorList>
    </citation>
    <scope>NUCLEOTIDE SEQUENCE</scope>
</reference>
<keyword evidence="7" id="KW-1015">Disulfide bond</keyword>
<comment type="catalytic activity">
    <reaction evidence="1">
        <text>Hydrolysis of (1-&gt;4)-beta-linkages between N-acetylmuramic acid and N-acetyl-D-glucosamine residues in a peptidoglycan and between N-acetyl-D-glucosamine residues in chitodextrins.</text>
        <dbReference type="EC" id="3.2.1.17"/>
    </reaction>
</comment>